<organism evidence="3">
    <name type="scientific">viral metagenome</name>
    <dbReference type="NCBI Taxonomy" id="1070528"/>
    <lineage>
        <taxon>unclassified sequences</taxon>
        <taxon>metagenomes</taxon>
        <taxon>organismal metagenomes</taxon>
    </lineage>
</organism>
<proteinExistence type="predicted"/>
<accession>A0A6M3KLH2</accession>
<evidence type="ECO:0000256" key="1">
    <source>
        <dbReference type="SAM" id="Phobius"/>
    </source>
</evidence>
<evidence type="ECO:0000313" key="3">
    <source>
        <dbReference type="EMBL" id="QJA82464.1"/>
    </source>
</evidence>
<keyword evidence="1" id="KW-0812">Transmembrane</keyword>
<protein>
    <submittedName>
        <fullName evidence="3">Uncharacterized protein</fullName>
    </submittedName>
</protein>
<reference evidence="3" key="1">
    <citation type="submission" date="2020-03" db="EMBL/GenBank/DDBJ databases">
        <title>The deep terrestrial virosphere.</title>
        <authorList>
            <person name="Holmfeldt K."/>
            <person name="Nilsson E."/>
            <person name="Simone D."/>
            <person name="Lopez-Fernandez M."/>
            <person name="Wu X."/>
            <person name="de Brujin I."/>
            <person name="Lundin D."/>
            <person name="Andersson A."/>
            <person name="Bertilsson S."/>
            <person name="Dopson M."/>
        </authorList>
    </citation>
    <scope>NUCLEOTIDE SEQUENCE</scope>
    <source>
        <strain evidence="3">MM415A00402</strain>
        <strain evidence="2">MM415B00534</strain>
        <strain evidence="4">TM448B00727</strain>
    </source>
</reference>
<dbReference type="EMBL" id="MT144651">
    <property type="protein sequence ID" value="QJH96439.1"/>
    <property type="molecule type" value="Genomic_DNA"/>
</dbReference>
<dbReference type="EMBL" id="MT141514">
    <property type="protein sequence ID" value="QJA64158.1"/>
    <property type="molecule type" value="Genomic_DNA"/>
</dbReference>
<name>A0A6M3KLH2_9ZZZZ</name>
<feature type="transmembrane region" description="Helical" evidence="1">
    <location>
        <begin position="41"/>
        <end position="59"/>
    </location>
</feature>
<evidence type="ECO:0000313" key="4">
    <source>
        <dbReference type="EMBL" id="QJH96439.1"/>
    </source>
</evidence>
<gene>
    <name evidence="3" type="ORF">MM415A00402_0017</name>
    <name evidence="2" type="ORF">MM415B00534_0017</name>
    <name evidence="4" type="ORF">TM448B00727_0017</name>
</gene>
<dbReference type="EMBL" id="MT142488">
    <property type="protein sequence ID" value="QJA82464.1"/>
    <property type="molecule type" value="Genomic_DNA"/>
</dbReference>
<keyword evidence="1" id="KW-0472">Membrane</keyword>
<evidence type="ECO:0000313" key="2">
    <source>
        <dbReference type="EMBL" id="QJA64158.1"/>
    </source>
</evidence>
<sequence>MDRGLIEVGKLLAVPVVVLGLLALTVYLMRLAQTNRERVRALFWPVLLAAAAFLVWRSWTVNDPITAKHAGEIMATIPLNRPLLPEELAAVLQRATGEDLRPRMVDASRIEIGVPVRDEGRNGVMTFIFVGEDMIPLEMYPRGDSSAVIHAQVWKRIQ</sequence>
<dbReference type="AlphaFoldDB" id="A0A6M3KLH2"/>
<feature type="transmembrane region" description="Helical" evidence="1">
    <location>
        <begin position="12"/>
        <end position="29"/>
    </location>
</feature>
<keyword evidence="1" id="KW-1133">Transmembrane helix</keyword>